<feature type="domain" description="Glycoside hydrolase family 31 N-terminal" evidence="6">
    <location>
        <begin position="8"/>
        <end position="85"/>
    </location>
</feature>
<dbReference type="CDD" id="cd14752">
    <property type="entry name" value="GH31_N"/>
    <property type="match status" value="1"/>
</dbReference>
<dbReference type="InterPro" id="IPR050985">
    <property type="entry name" value="Alpha-glycosidase_related"/>
</dbReference>
<evidence type="ECO:0000256" key="4">
    <source>
        <dbReference type="RuleBase" id="RU361185"/>
    </source>
</evidence>
<evidence type="ECO:0000259" key="6">
    <source>
        <dbReference type="Pfam" id="PF13802"/>
    </source>
</evidence>
<organism evidence="7 8">
    <name type="scientific">Escherichia coli</name>
    <dbReference type="NCBI Taxonomy" id="562"/>
    <lineage>
        <taxon>Bacteria</taxon>
        <taxon>Pseudomonadati</taxon>
        <taxon>Pseudomonadota</taxon>
        <taxon>Gammaproteobacteria</taxon>
        <taxon>Enterobacterales</taxon>
        <taxon>Enterobacteriaceae</taxon>
        <taxon>Escherichia</taxon>
    </lineage>
</organism>
<dbReference type="Pfam" id="PF01055">
    <property type="entry name" value="Glyco_hydro_31_2nd"/>
    <property type="match status" value="1"/>
</dbReference>
<evidence type="ECO:0000313" key="8">
    <source>
        <dbReference type="Proteomes" id="UP000271797"/>
    </source>
</evidence>
<dbReference type="PANTHER" id="PTHR43053:SF4">
    <property type="entry name" value="MYOGENESIS-REGULATING GLYCOSIDASE"/>
    <property type="match status" value="1"/>
</dbReference>
<dbReference type="Proteomes" id="UP000271797">
    <property type="component" value="Chromosome"/>
</dbReference>
<reference evidence="7 8" key="1">
    <citation type="submission" date="2018-12" db="EMBL/GenBank/DDBJ databases">
        <authorList>
            <consortium name="Pathogen Informatics"/>
        </authorList>
    </citation>
    <scope>NUCLEOTIDE SEQUENCE [LARGE SCALE GENOMIC DNA]</scope>
    <source>
        <strain evidence="7 8">NCTC9044</strain>
    </source>
</reference>
<proteinExistence type="inferred from homology"/>
<dbReference type="SUPFAM" id="SSF51445">
    <property type="entry name" value="(Trans)glycosidases"/>
    <property type="match status" value="1"/>
</dbReference>
<dbReference type="GO" id="GO:0005975">
    <property type="term" value="P:carbohydrate metabolic process"/>
    <property type="evidence" value="ECO:0007669"/>
    <property type="project" value="InterPro"/>
</dbReference>
<protein>
    <submittedName>
        <fullName evidence="7">Putative glycosyl hydrolase</fullName>
        <ecNumber evidence="7">3.2.1.177</ecNumber>
    </submittedName>
</protein>
<dbReference type="AlphaFoldDB" id="A0A447X6E0"/>
<gene>
    <name evidence="7" type="primary">yicI_2</name>
    <name evidence="7" type="ORF">NCTC9044_01863</name>
</gene>
<dbReference type="EC" id="3.2.1.177" evidence="7"/>
<keyword evidence="2 4" id="KW-0378">Hydrolase</keyword>
<accession>A0A447X6E0</accession>
<dbReference type="InterPro" id="IPR011013">
    <property type="entry name" value="Gal_mutarotase_sf_dom"/>
</dbReference>
<sequence>MKNNGYVQDTNNQRNYMFERLDLGVGETVYGLGERFTALVRNGQTVETWNRDGGTSTEQAYKNIPFYMTNRGYGVLVNHPQCVSFEVGAEKVSKVQFSVESEYLEYFVIDGPTPKAVLDRYTRFTGRPALPPAWSFGLWLTTSFTTNYDEATVNSFIDGMAERNLPLHVFHFDCFWMKAFQWCDFEWDPLTFPDPEGMIRRLKAKGLKICVWINPYIGQNPLSLKSYKRKAIYSNARTVRCGSGINGSQVWRFMTLPIRMPANGTPTN</sequence>
<keyword evidence="3 4" id="KW-0326">Glycosidase</keyword>
<dbReference type="GO" id="GO:0030246">
    <property type="term" value="F:carbohydrate binding"/>
    <property type="evidence" value="ECO:0007669"/>
    <property type="project" value="InterPro"/>
</dbReference>
<dbReference type="GO" id="GO:0061634">
    <property type="term" value="F:alpha-D-xyloside xylohydrolase"/>
    <property type="evidence" value="ECO:0007669"/>
    <property type="project" value="UniProtKB-EC"/>
</dbReference>
<dbReference type="EMBL" id="LR134238">
    <property type="protein sequence ID" value="VED09483.1"/>
    <property type="molecule type" value="Genomic_DNA"/>
</dbReference>
<name>A0A447X6E0_ECOLX</name>
<evidence type="ECO:0000313" key="7">
    <source>
        <dbReference type="EMBL" id="VED09483.1"/>
    </source>
</evidence>
<evidence type="ECO:0000256" key="1">
    <source>
        <dbReference type="ARBA" id="ARBA00007806"/>
    </source>
</evidence>
<dbReference type="InterPro" id="IPR025887">
    <property type="entry name" value="Glyco_hydro_31_N_dom"/>
</dbReference>
<dbReference type="InterPro" id="IPR017853">
    <property type="entry name" value="GH"/>
</dbReference>
<evidence type="ECO:0000256" key="3">
    <source>
        <dbReference type="ARBA" id="ARBA00023295"/>
    </source>
</evidence>
<dbReference type="InterPro" id="IPR000322">
    <property type="entry name" value="Glyco_hydro_31_TIM"/>
</dbReference>
<dbReference type="PANTHER" id="PTHR43053">
    <property type="entry name" value="GLYCOSIDASE FAMILY 31"/>
    <property type="match status" value="1"/>
</dbReference>
<evidence type="ECO:0000259" key="5">
    <source>
        <dbReference type="Pfam" id="PF01055"/>
    </source>
</evidence>
<dbReference type="Gene3D" id="2.60.40.1760">
    <property type="entry name" value="glycosyl hydrolase (family 31)"/>
    <property type="match status" value="1"/>
</dbReference>
<dbReference type="Pfam" id="PF13802">
    <property type="entry name" value="Gal_mutarotas_2"/>
    <property type="match status" value="1"/>
</dbReference>
<dbReference type="SUPFAM" id="SSF74650">
    <property type="entry name" value="Galactose mutarotase-like"/>
    <property type="match status" value="1"/>
</dbReference>
<feature type="domain" description="Glycoside hydrolase family 31 TIM barrel" evidence="5">
    <location>
        <begin position="128"/>
        <end position="229"/>
    </location>
</feature>
<evidence type="ECO:0000256" key="2">
    <source>
        <dbReference type="ARBA" id="ARBA00022801"/>
    </source>
</evidence>
<dbReference type="Gene3D" id="3.20.20.80">
    <property type="entry name" value="Glycosidases"/>
    <property type="match status" value="1"/>
</dbReference>
<comment type="similarity">
    <text evidence="1 4">Belongs to the glycosyl hydrolase 31 family.</text>
</comment>